<keyword evidence="6" id="KW-1185">Reference proteome</keyword>
<evidence type="ECO:0000313" key="5">
    <source>
        <dbReference type="EMBL" id="AYG64479.1"/>
    </source>
</evidence>
<reference evidence="5 6" key="1">
    <citation type="submission" date="2018-10" db="EMBL/GenBank/DDBJ databases">
        <title>Rhizobium etli, R. leguminosarum and a new Rhizobium genospecies from Phaseolus dumosus.</title>
        <authorList>
            <person name="Ramirez-Puebla S.T."/>
            <person name="Rogel-Hernandez M.A."/>
            <person name="Guerrero G."/>
            <person name="Ormeno-Orrillo E."/>
            <person name="Martinez-Romero J.C."/>
            <person name="Negrete-Yankelevich S."/>
            <person name="Martinez-Romero E."/>
        </authorList>
    </citation>
    <scope>NUCLEOTIDE SEQUENCE [LARGE SCALE GENOMIC DNA]</scope>
    <source>
        <strain evidence="5 6">CCGE525</strain>
        <plasmid evidence="6">prccge525a</plasmid>
    </source>
</reference>
<evidence type="ECO:0000259" key="4">
    <source>
        <dbReference type="PROSITE" id="PS01124"/>
    </source>
</evidence>
<dbReference type="SUPFAM" id="SSF46689">
    <property type="entry name" value="Homeodomain-like"/>
    <property type="match status" value="1"/>
</dbReference>
<protein>
    <submittedName>
        <fullName evidence="5">AraC family transcriptional regulator</fullName>
    </submittedName>
</protein>
<dbReference type="SMART" id="SM00342">
    <property type="entry name" value="HTH_ARAC"/>
    <property type="match status" value="1"/>
</dbReference>
<dbReference type="InterPro" id="IPR018062">
    <property type="entry name" value="HTH_AraC-typ_CS"/>
</dbReference>
<keyword evidence="2" id="KW-0238">DNA-binding</keyword>
<dbReference type="PROSITE" id="PS01124">
    <property type="entry name" value="HTH_ARAC_FAMILY_2"/>
    <property type="match status" value="1"/>
</dbReference>
<evidence type="ECO:0000256" key="3">
    <source>
        <dbReference type="ARBA" id="ARBA00023163"/>
    </source>
</evidence>
<dbReference type="InterPro" id="IPR018060">
    <property type="entry name" value="HTH_AraC"/>
</dbReference>
<dbReference type="Gene3D" id="1.10.10.60">
    <property type="entry name" value="Homeodomain-like"/>
    <property type="match status" value="1"/>
</dbReference>
<feature type="domain" description="HTH araC/xylS-type" evidence="4">
    <location>
        <begin position="229"/>
        <end position="329"/>
    </location>
</feature>
<evidence type="ECO:0000256" key="1">
    <source>
        <dbReference type="ARBA" id="ARBA00023015"/>
    </source>
</evidence>
<dbReference type="OrthoDB" id="7285481at2"/>
<dbReference type="GO" id="GO:0043565">
    <property type="term" value="F:sequence-specific DNA binding"/>
    <property type="evidence" value="ECO:0007669"/>
    <property type="project" value="InterPro"/>
</dbReference>
<geneLocation type="plasmid" evidence="6">
    <name>prccge525a</name>
</geneLocation>
<keyword evidence="3" id="KW-0804">Transcription</keyword>
<dbReference type="InterPro" id="IPR050204">
    <property type="entry name" value="AraC_XylS_family_regulators"/>
</dbReference>
<name>A0A387G0M6_9HYPH</name>
<dbReference type="PANTHER" id="PTHR46796:SF12">
    <property type="entry name" value="HTH-TYPE DNA-BINDING TRANSCRIPTIONAL ACTIVATOR EUTR"/>
    <property type="match status" value="1"/>
</dbReference>
<dbReference type="KEGG" id="rjg:CCGE525_37800"/>
<dbReference type="GO" id="GO:0003700">
    <property type="term" value="F:DNA-binding transcription factor activity"/>
    <property type="evidence" value="ECO:0007669"/>
    <property type="project" value="InterPro"/>
</dbReference>
<gene>
    <name evidence="5" type="ORF">CCGE525_37800</name>
</gene>
<keyword evidence="1" id="KW-0805">Transcription regulation</keyword>
<evidence type="ECO:0000256" key="2">
    <source>
        <dbReference type="ARBA" id="ARBA00023125"/>
    </source>
</evidence>
<organism evidence="5 6">
    <name type="scientific">Rhizobium jaguaris</name>
    <dbReference type="NCBI Taxonomy" id="1312183"/>
    <lineage>
        <taxon>Bacteria</taxon>
        <taxon>Pseudomonadati</taxon>
        <taxon>Pseudomonadota</taxon>
        <taxon>Alphaproteobacteria</taxon>
        <taxon>Hyphomicrobiales</taxon>
        <taxon>Rhizobiaceae</taxon>
        <taxon>Rhizobium/Agrobacterium group</taxon>
        <taxon>Rhizobium</taxon>
    </lineage>
</organism>
<dbReference type="Proteomes" id="UP000282195">
    <property type="component" value="Plasmid pRCCGE525a"/>
</dbReference>
<dbReference type="AlphaFoldDB" id="A0A387G0M6"/>
<dbReference type="PANTHER" id="PTHR46796">
    <property type="entry name" value="HTH-TYPE TRANSCRIPTIONAL ACTIVATOR RHAS-RELATED"/>
    <property type="match status" value="1"/>
</dbReference>
<dbReference type="EMBL" id="CP032697">
    <property type="protein sequence ID" value="AYG64479.1"/>
    <property type="molecule type" value="Genomic_DNA"/>
</dbReference>
<sequence length="337" mass="37559">MEPTVPHKKPSGISRFQFENIDAQTLSEHYARFSTGVLIEPLTRRKGIAIEGSHYATGAFQIWSGTCRFGMQAKLLEPPEVFAIYLPHAGGFDVYTGSQRHEYGPDEAFVGDLSTIERIRFQEGRRHTAIAFGRSLVTKQLCELLDTPVSKKLEFSAKLDCSSSAIRRISMASALLWSSLANEPEHIASVKFTEHLFQSLALLLLAVVPHNYSVNLGRPLSPAIPRQVKRAVDFMVSNVSMEITIGDLVRECGCSARSLNAGFLQFKGISPLQYLRQIRLDAVRKDLINAKNQSTISQTAQRWGFTHMGRFAALYRQAFGESPSETVRSSGMRLPRP</sequence>
<keyword evidence="5" id="KW-0614">Plasmid</keyword>
<evidence type="ECO:0000313" key="6">
    <source>
        <dbReference type="Proteomes" id="UP000282195"/>
    </source>
</evidence>
<dbReference type="PROSITE" id="PS00041">
    <property type="entry name" value="HTH_ARAC_FAMILY_1"/>
    <property type="match status" value="1"/>
</dbReference>
<accession>A0A387G0M6</accession>
<dbReference type="RefSeq" id="WP_120709367.1">
    <property type="nucleotide sequence ID" value="NZ_CP032697.1"/>
</dbReference>
<proteinExistence type="predicted"/>
<dbReference type="Pfam" id="PF12833">
    <property type="entry name" value="HTH_18"/>
    <property type="match status" value="1"/>
</dbReference>
<dbReference type="InterPro" id="IPR009057">
    <property type="entry name" value="Homeodomain-like_sf"/>
</dbReference>